<dbReference type="PANTHER" id="PTHR42929">
    <property type="entry name" value="INNER MEMBRANE ABC TRANSPORTER PERMEASE PROTEIN YDCU-RELATED-RELATED"/>
    <property type="match status" value="1"/>
</dbReference>
<keyword evidence="7 8" id="KW-0472">Membrane</keyword>
<feature type="transmembrane region" description="Helical" evidence="8">
    <location>
        <begin position="96"/>
        <end position="114"/>
    </location>
</feature>
<dbReference type="RefSeq" id="WP_068374606.1">
    <property type="nucleotide sequence ID" value="NZ_CP033936.1"/>
</dbReference>
<evidence type="ECO:0000256" key="7">
    <source>
        <dbReference type="ARBA" id="ARBA00023136"/>
    </source>
</evidence>
<keyword evidence="3 8" id="KW-0813">Transport</keyword>
<keyword evidence="11" id="KW-1185">Reference proteome</keyword>
<feature type="transmembrane region" description="Helical" evidence="8">
    <location>
        <begin position="120"/>
        <end position="144"/>
    </location>
</feature>
<dbReference type="PATRIC" id="fig|206506.3.peg.3371"/>
<keyword evidence="5 8" id="KW-0812">Transmembrane</keyword>
<dbReference type="GeneID" id="99727059"/>
<reference evidence="10 11" key="1">
    <citation type="submission" date="2015-04" db="EMBL/GenBank/DDBJ databases">
        <title>Genome sequence of Kerstersia gyiorum CG1.</title>
        <authorList>
            <person name="Greninger A.L."/>
            <person name="Kozyreva V."/>
            <person name="Chaturvedi V."/>
        </authorList>
    </citation>
    <scope>NUCLEOTIDE SEQUENCE [LARGE SCALE GENOMIC DNA]</scope>
    <source>
        <strain evidence="10 11">CG1</strain>
    </source>
</reference>
<dbReference type="CDD" id="cd06261">
    <property type="entry name" value="TM_PBP2"/>
    <property type="match status" value="1"/>
</dbReference>
<dbReference type="InterPro" id="IPR000515">
    <property type="entry name" value="MetI-like"/>
</dbReference>
<feature type="transmembrane region" description="Helical" evidence="8">
    <location>
        <begin position="217"/>
        <end position="239"/>
    </location>
</feature>
<evidence type="ECO:0000313" key="10">
    <source>
        <dbReference type="EMBL" id="KKO70522.1"/>
    </source>
</evidence>
<dbReference type="GO" id="GO:0055085">
    <property type="term" value="P:transmembrane transport"/>
    <property type="evidence" value="ECO:0007669"/>
    <property type="project" value="InterPro"/>
</dbReference>
<dbReference type="InterPro" id="IPR035906">
    <property type="entry name" value="MetI-like_sf"/>
</dbReference>
<dbReference type="AlphaFoldDB" id="A0A171KNQ5"/>
<evidence type="ECO:0000256" key="6">
    <source>
        <dbReference type="ARBA" id="ARBA00022989"/>
    </source>
</evidence>
<keyword evidence="4" id="KW-1003">Cell membrane</keyword>
<dbReference type="Pfam" id="PF00528">
    <property type="entry name" value="BPD_transp_1"/>
    <property type="match status" value="1"/>
</dbReference>
<evidence type="ECO:0000313" key="11">
    <source>
        <dbReference type="Proteomes" id="UP000078084"/>
    </source>
</evidence>
<evidence type="ECO:0000256" key="2">
    <source>
        <dbReference type="ARBA" id="ARBA00007069"/>
    </source>
</evidence>
<comment type="caution">
    <text evidence="10">The sequence shown here is derived from an EMBL/GenBank/DDBJ whole genome shotgun (WGS) entry which is preliminary data.</text>
</comment>
<comment type="similarity">
    <text evidence="2">Belongs to the binding-protein-dependent transport system permease family. CysTW subfamily.</text>
</comment>
<dbReference type="Gene3D" id="1.10.3720.10">
    <property type="entry name" value="MetI-like"/>
    <property type="match status" value="1"/>
</dbReference>
<dbReference type="PROSITE" id="PS50928">
    <property type="entry name" value="ABC_TM1"/>
    <property type="match status" value="1"/>
</dbReference>
<dbReference type="Proteomes" id="UP000078084">
    <property type="component" value="Unassembled WGS sequence"/>
</dbReference>
<dbReference type="PANTHER" id="PTHR42929:SF3">
    <property type="entry name" value="PUTRESCINE TRANSPORT SYSTEM PERMEASE PROTEIN POTH"/>
    <property type="match status" value="1"/>
</dbReference>
<accession>A0A171KNQ5</accession>
<gene>
    <name evidence="10" type="ORF">AAV32_15830</name>
</gene>
<sequence length="312" mass="35380">MMFKRWRRERSGLPSLSRLLAIVPPYLWLALTLLVPFLLVLKISFADQDFGLPPYTALAEFKEEALHVSLHLRGYLLLLNDSLYVATYLNSLKMAAVTTLWCILIGFPLAYYIARSAPAVRGLLLLLVILPFWTSLLLRVYAWVGILRNDGLLNSLLMWVGIIDAPIPMYRTDFAVYVGMVYAYLPFFILPLYATLVKLDNRLLEAAYDLGARPWSAFLHVTLPMAWPGIVAGALLVFIPCVGEYVIPEMLGGADTLMMGRLVWDEFSRNSDWPVAASITVVMVLFLLVPFVWFQRNQMRQMRVAGDVEEKA</sequence>
<evidence type="ECO:0000256" key="5">
    <source>
        <dbReference type="ARBA" id="ARBA00022692"/>
    </source>
</evidence>
<evidence type="ECO:0000256" key="8">
    <source>
        <dbReference type="RuleBase" id="RU363032"/>
    </source>
</evidence>
<proteinExistence type="inferred from homology"/>
<comment type="subcellular location">
    <subcellularLocation>
        <location evidence="1 8">Cell membrane</location>
        <topology evidence="1 8">Multi-pass membrane protein</topology>
    </subcellularLocation>
</comment>
<keyword evidence="6 8" id="KW-1133">Transmembrane helix</keyword>
<evidence type="ECO:0000256" key="4">
    <source>
        <dbReference type="ARBA" id="ARBA00022475"/>
    </source>
</evidence>
<evidence type="ECO:0000256" key="1">
    <source>
        <dbReference type="ARBA" id="ARBA00004651"/>
    </source>
</evidence>
<protein>
    <submittedName>
        <fullName evidence="10">Spermidine/putrescine ABC transporter permease</fullName>
    </submittedName>
</protein>
<dbReference type="SUPFAM" id="SSF161098">
    <property type="entry name" value="MetI-like"/>
    <property type="match status" value="1"/>
</dbReference>
<dbReference type="GO" id="GO:0005886">
    <property type="term" value="C:plasma membrane"/>
    <property type="evidence" value="ECO:0007669"/>
    <property type="project" value="UniProtKB-SubCell"/>
</dbReference>
<feature type="transmembrane region" description="Helical" evidence="8">
    <location>
        <begin position="273"/>
        <end position="294"/>
    </location>
</feature>
<organism evidence="10 11">
    <name type="scientific">Kerstersia gyiorum</name>
    <dbReference type="NCBI Taxonomy" id="206506"/>
    <lineage>
        <taxon>Bacteria</taxon>
        <taxon>Pseudomonadati</taxon>
        <taxon>Pseudomonadota</taxon>
        <taxon>Betaproteobacteria</taxon>
        <taxon>Burkholderiales</taxon>
        <taxon>Alcaligenaceae</taxon>
        <taxon>Kerstersia</taxon>
    </lineage>
</organism>
<feature type="transmembrane region" description="Helical" evidence="8">
    <location>
        <begin position="174"/>
        <end position="196"/>
    </location>
</feature>
<name>A0A171KNQ5_9BURK</name>
<evidence type="ECO:0000256" key="3">
    <source>
        <dbReference type="ARBA" id="ARBA00022448"/>
    </source>
</evidence>
<feature type="domain" description="ABC transmembrane type-1" evidence="9">
    <location>
        <begin position="88"/>
        <end position="294"/>
    </location>
</feature>
<evidence type="ECO:0000259" key="9">
    <source>
        <dbReference type="PROSITE" id="PS50928"/>
    </source>
</evidence>
<dbReference type="EMBL" id="LBNE01000014">
    <property type="protein sequence ID" value="KKO70522.1"/>
    <property type="molecule type" value="Genomic_DNA"/>
</dbReference>
<dbReference type="STRING" id="206506.AAV32_15830"/>